<dbReference type="GO" id="GO:0016887">
    <property type="term" value="F:ATP hydrolysis activity"/>
    <property type="evidence" value="ECO:0007669"/>
    <property type="project" value="InterPro"/>
</dbReference>
<evidence type="ECO:0000313" key="1">
    <source>
        <dbReference type="EMBL" id="KAF6041604.1"/>
    </source>
</evidence>
<comment type="caution">
    <text evidence="1">The sequence shown here is derived from an EMBL/GenBank/DDBJ whole genome shotgun (WGS) entry which is preliminary data.</text>
</comment>
<dbReference type="OrthoDB" id="2423195at2759"/>
<reference evidence="1" key="1">
    <citation type="submission" date="2020-06" db="EMBL/GenBank/DDBJ databases">
        <title>Draft genome of Bugula neritina, a colonial animal packing powerful symbionts and potential medicines.</title>
        <authorList>
            <person name="Rayko M."/>
        </authorList>
    </citation>
    <scope>NUCLEOTIDE SEQUENCE [LARGE SCALE GENOMIC DNA]</scope>
    <source>
        <strain evidence="1">Kwan_BN1</strain>
    </source>
</reference>
<dbReference type="SUPFAM" id="SSF52540">
    <property type="entry name" value="P-loop containing nucleoside triphosphate hydrolases"/>
    <property type="match status" value="1"/>
</dbReference>
<protein>
    <recommendedName>
        <fullName evidence="3">RNF213</fullName>
    </recommendedName>
</protein>
<evidence type="ECO:0008006" key="3">
    <source>
        <dbReference type="Google" id="ProtNLM"/>
    </source>
</evidence>
<sequence>MRPQWQIVLKYLDRHEEGDGDYKVSKVPFASPMDAIKLLIKHCGLRDPTWSELRHYVYFLSNQLEKVEKSPYCSLDCADILPGFRTFVIKFMIVMAQDFATRSLKIAEDTPGLHLAEIEENENEDAMLNYLRIKRTWESGNHPYLFFNEDGDTFTPLGFFVQPTGGSYSLMDCQTNEELFPNWISQELKRALDHYHLPMSENFNNLKRLAQLTKLRNVMVKNVIYRTEITEPDGSSSPVEQPMFGNHDDPDPNYVLTMDNAKKILAIHQRLRYYGVFIFILYLYSHRVDIPVIIMGETGCGKTKLIEFMSKLQVPTALKEEIKTMIIVKIHGGTTEEDIIRKVEEGQQLALQNQRICQEYAAKFDSGQVILY</sequence>
<dbReference type="AlphaFoldDB" id="A0A7J7KTV0"/>
<evidence type="ECO:0000313" key="2">
    <source>
        <dbReference type="Proteomes" id="UP000593567"/>
    </source>
</evidence>
<accession>A0A7J7KTV0</accession>
<name>A0A7J7KTV0_BUGNE</name>
<dbReference type="InterPro" id="IPR031248">
    <property type="entry name" value="RNF213"/>
</dbReference>
<dbReference type="PANTHER" id="PTHR22605">
    <property type="entry name" value="RZ-TYPE DOMAIN-CONTAINING PROTEIN"/>
    <property type="match status" value="1"/>
</dbReference>
<organism evidence="1 2">
    <name type="scientific">Bugula neritina</name>
    <name type="common">Brown bryozoan</name>
    <name type="synonym">Sertularia neritina</name>
    <dbReference type="NCBI Taxonomy" id="10212"/>
    <lineage>
        <taxon>Eukaryota</taxon>
        <taxon>Metazoa</taxon>
        <taxon>Spiralia</taxon>
        <taxon>Lophotrochozoa</taxon>
        <taxon>Bryozoa</taxon>
        <taxon>Gymnolaemata</taxon>
        <taxon>Cheilostomatida</taxon>
        <taxon>Flustrina</taxon>
        <taxon>Buguloidea</taxon>
        <taxon>Bugulidae</taxon>
        <taxon>Bugula</taxon>
    </lineage>
</organism>
<gene>
    <name evidence="1" type="ORF">EB796_000117</name>
</gene>
<keyword evidence="2" id="KW-1185">Reference proteome</keyword>
<dbReference type="Proteomes" id="UP000593567">
    <property type="component" value="Unassembled WGS sequence"/>
</dbReference>
<dbReference type="GO" id="GO:0004842">
    <property type="term" value="F:ubiquitin-protein transferase activity"/>
    <property type="evidence" value="ECO:0007669"/>
    <property type="project" value="InterPro"/>
</dbReference>
<dbReference type="Gene3D" id="3.40.50.300">
    <property type="entry name" value="P-loop containing nucleotide triphosphate hydrolases"/>
    <property type="match status" value="1"/>
</dbReference>
<dbReference type="EMBL" id="VXIV02000018">
    <property type="protein sequence ID" value="KAF6041604.1"/>
    <property type="molecule type" value="Genomic_DNA"/>
</dbReference>
<proteinExistence type="predicted"/>
<dbReference type="InterPro" id="IPR027417">
    <property type="entry name" value="P-loop_NTPase"/>
</dbReference>
<dbReference type="PANTHER" id="PTHR22605:SF16">
    <property type="entry name" value="E3 UBIQUITIN-PROTEIN LIGASE RNF213"/>
    <property type="match status" value="1"/>
</dbReference>